<gene>
    <name evidence="5" type="ORF">I0K15_10995</name>
</gene>
<dbReference type="Pfam" id="PF08212">
    <property type="entry name" value="Lipocalin_2"/>
    <property type="match status" value="1"/>
</dbReference>
<dbReference type="PIRSF" id="PIRSF036893">
    <property type="entry name" value="Lipocalin_ApoD"/>
    <property type="match status" value="1"/>
</dbReference>
<accession>A0A7S9QAR0</accession>
<feature type="chain" id="PRO_5033202325" description="Outer membrane lipoprotein Blc" evidence="2">
    <location>
        <begin position="21"/>
        <end position="173"/>
    </location>
</feature>
<evidence type="ECO:0000313" key="5">
    <source>
        <dbReference type="EMBL" id="QPH52353.1"/>
    </source>
</evidence>
<dbReference type="Gene3D" id="2.40.128.20">
    <property type="match status" value="1"/>
</dbReference>
<comment type="similarity">
    <text evidence="1 2">Belongs to the calycin superfamily. Lipocalin family.</text>
</comment>
<evidence type="ECO:0000256" key="3">
    <source>
        <dbReference type="PIRSR" id="PIRSR036893-52"/>
    </source>
</evidence>
<keyword evidence="2" id="KW-0732">Signal</keyword>
<comment type="subunit">
    <text evidence="2">Homodimer.</text>
</comment>
<keyword evidence="2" id="KW-0998">Cell outer membrane</keyword>
<protein>
    <recommendedName>
        <fullName evidence="2">Outer membrane lipoprotein Blc</fullName>
    </recommendedName>
</protein>
<comment type="function">
    <text evidence="2">Involved in the storage or transport of lipids necessary for membrane maintenance under stressful conditions. Displays a binding preference for lysophospholipids.</text>
</comment>
<dbReference type="CDD" id="cd19438">
    <property type="entry name" value="lipocalin_Blc-like"/>
    <property type="match status" value="1"/>
</dbReference>
<dbReference type="PANTHER" id="PTHR10612">
    <property type="entry name" value="APOLIPOPROTEIN D"/>
    <property type="match status" value="1"/>
</dbReference>
<reference evidence="5 6" key="1">
    <citation type="submission" date="2020-11" db="EMBL/GenBank/DDBJ databases">
        <title>Description of Pontivivens ytuae sp. nov. isolated from deep sea sediment of Mariana Trench.</title>
        <authorList>
            <person name="Wang Z."/>
            <person name="Sun Q.-L."/>
            <person name="Xu X.-D."/>
            <person name="Tang Y.-Z."/>
            <person name="Zhang J."/>
        </authorList>
    </citation>
    <scope>NUCLEOTIDE SEQUENCE [LARGE SCALE GENOMIC DNA]</scope>
    <source>
        <strain evidence="5 6">MT2928</strain>
    </source>
</reference>
<feature type="domain" description="Lipocalin/cytosolic fatty-acid binding" evidence="4">
    <location>
        <begin position="36"/>
        <end position="165"/>
    </location>
</feature>
<dbReference type="KEGG" id="poz:I0K15_10995"/>
<proteinExistence type="inferred from homology"/>
<dbReference type="InterPro" id="IPR022271">
    <property type="entry name" value="Lipocalin_ApoD"/>
</dbReference>
<feature type="lipid moiety-binding region" description="N-palmitoyl cysteine" evidence="3">
    <location>
        <position position="16"/>
    </location>
</feature>
<evidence type="ECO:0000313" key="6">
    <source>
        <dbReference type="Proteomes" id="UP000594800"/>
    </source>
</evidence>
<feature type="lipid moiety-binding region" description="S-diacylglycerol cysteine" evidence="3">
    <location>
        <position position="16"/>
    </location>
</feature>
<feature type="signal peptide" evidence="2">
    <location>
        <begin position="1"/>
        <end position="20"/>
    </location>
</feature>
<dbReference type="PANTHER" id="PTHR10612:SF34">
    <property type="entry name" value="APOLIPOPROTEIN D"/>
    <property type="match status" value="1"/>
</dbReference>
<organism evidence="5 6">
    <name type="scientific">Pontivivens ytuae</name>
    <dbReference type="NCBI Taxonomy" id="2789856"/>
    <lineage>
        <taxon>Bacteria</taxon>
        <taxon>Pseudomonadati</taxon>
        <taxon>Pseudomonadota</taxon>
        <taxon>Alphaproteobacteria</taxon>
        <taxon>Rhodobacterales</taxon>
        <taxon>Paracoccaceae</taxon>
        <taxon>Pontivivens</taxon>
    </lineage>
</organism>
<dbReference type="InterPro" id="IPR012674">
    <property type="entry name" value="Calycin"/>
</dbReference>
<keyword evidence="3" id="KW-0564">Palmitate</keyword>
<sequence>MSRATILVVLLLLGACSAYRDRSVAVLPAEVPVAALAGTWVEIARFPNVFQRGCGQSTATYVPRPDGDISVINACIEPGGTVRRAEGIARVAGPGLLEVSFAPALPFAWSDYLILSLDGEVAVTASPGGGLAWILARRICPTPEAIAEALALLEANGYRTERMERFDTPSLRP</sequence>
<keyword evidence="2" id="KW-0472">Membrane</keyword>
<keyword evidence="2 3" id="KW-0449">Lipoprotein</keyword>
<dbReference type="SUPFAM" id="SSF50814">
    <property type="entry name" value="Lipocalins"/>
    <property type="match status" value="1"/>
</dbReference>
<name>A0A7S9QAR0_9RHOB</name>
<dbReference type="PROSITE" id="PS51257">
    <property type="entry name" value="PROKAR_LIPOPROTEIN"/>
    <property type="match status" value="1"/>
</dbReference>
<evidence type="ECO:0000256" key="2">
    <source>
        <dbReference type="PIRNR" id="PIRNR036893"/>
    </source>
</evidence>
<dbReference type="InterPro" id="IPR000566">
    <property type="entry name" value="Lipocln_cytosolic_FA-bd_dom"/>
</dbReference>
<dbReference type="RefSeq" id="WP_196101567.1">
    <property type="nucleotide sequence ID" value="NZ_CP064942.1"/>
</dbReference>
<comment type="subcellular location">
    <subcellularLocation>
        <location evidence="2">Cell outer membrane</location>
    </subcellularLocation>
</comment>
<keyword evidence="2" id="KW-0446">Lipid-binding</keyword>
<dbReference type="GO" id="GO:0009279">
    <property type="term" value="C:cell outer membrane"/>
    <property type="evidence" value="ECO:0007669"/>
    <property type="project" value="UniProtKB-SubCell"/>
</dbReference>
<evidence type="ECO:0000256" key="1">
    <source>
        <dbReference type="ARBA" id="ARBA00006889"/>
    </source>
</evidence>
<evidence type="ECO:0000259" key="4">
    <source>
        <dbReference type="Pfam" id="PF08212"/>
    </source>
</evidence>
<dbReference type="GO" id="GO:0008289">
    <property type="term" value="F:lipid binding"/>
    <property type="evidence" value="ECO:0007669"/>
    <property type="project" value="UniProtKB-UniRule"/>
</dbReference>
<dbReference type="EMBL" id="CP064942">
    <property type="protein sequence ID" value="QPH52353.1"/>
    <property type="molecule type" value="Genomic_DNA"/>
</dbReference>
<keyword evidence="6" id="KW-1185">Reference proteome</keyword>
<dbReference type="InterPro" id="IPR047202">
    <property type="entry name" value="Lipocalin_Blc-like_dom"/>
</dbReference>
<dbReference type="GO" id="GO:0006950">
    <property type="term" value="P:response to stress"/>
    <property type="evidence" value="ECO:0007669"/>
    <property type="project" value="UniProtKB-ARBA"/>
</dbReference>
<dbReference type="AlphaFoldDB" id="A0A7S9QAR0"/>
<dbReference type="Proteomes" id="UP000594800">
    <property type="component" value="Chromosome"/>
</dbReference>